<dbReference type="PANTHER" id="PTHR21028:SF2">
    <property type="entry name" value="CYTH DOMAIN-CONTAINING PROTEIN"/>
    <property type="match status" value="1"/>
</dbReference>
<keyword evidence="4" id="KW-1185">Reference proteome</keyword>
<organism evidence="3 4">
    <name type="scientific">Kolteria novifilia</name>
    <dbReference type="NCBI Taxonomy" id="2527975"/>
    <lineage>
        <taxon>Bacteria</taxon>
        <taxon>Pseudomonadati</taxon>
        <taxon>Planctomycetota</taxon>
        <taxon>Planctomycetia</taxon>
        <taxon>Kolteriales</taxon>
        <taxon>Kolteriaceae</taxon>
        <taxon>Kolteria</taxon>
    </lineage>
</organism>
<feature type="domain" description="CYTH" evidence="2">
    <location>
        <begin position="19"/>
        <end position="186"/>
    </location>
</feature>
<dbReference type="Proteomes" id="UP000317093">
    <property type="component" value="Chromosome"/>
</dbReference>
<name>A0A518B5V4_9BACT</name>
<proteinExistence type="predicted"/>
<dbReference type="InterPro" id="IPR008173">
    <property type="entry name" value="Adenylyl_cyclase_CyaB"/>
</dbReference>
<sequence>MIQMPRDHAFSSETGAGPNRNVELKASLDDLGEARELARKLDANLASVERQRDRYFRSPVGRLKVRDIDERETWLIWYVRPDEAGEKTSRYWLRPIADPERGLRILEHGLGLEIVVSKCREVWLWRNVRIHLDQVEGLGDFIEFEAVLSPDQTEAEGKELLVKLRDWFGITEASLLKSSYRELLSQRTGVHL</sequence>
<dbReference type="InterPro" id="IPR023577">
    <property type="entry name" value="CYTH_domain"/>
</dbReference>
<dbReference type="InterPro" id="IPR033469">
    <property type="entry name" value="CYTH-like_dom_sf"/>
</dbReference>
<dbReference type="PROSITE" id="PS51707">
    <property type="entry name" value="CYTH"/>
    <property type="match status" value="1"/>
</dbReference>
<protein>
    <submittedName>
        <fullName evidence="3">CYTH domain protein</fullName>
    </submittedName>
</protein>
<gene>
    <name evidence="3" type="ORF">Pan216_32270</name>
</gene>
<dbReference type="PANTHER" id="PTHR21028">
    <property type="entry name" value="SI:CH211-156B7.4"/>
    <property type="match status" value="1"/>
</dbReference>
<reference evidence="3 4" key="1">
    <citation type="submission" date="2019-02" db="EMBL/GenBank/DDBJ databases">
        <title>Deep-cultivation of Planctomycetes and their phenomic and genomic characterization uncovers novel biology.</title>
        <authorList>
            <person name="Wiegand S."/>
            <person name="Jogler M."/>
            <person name="Boedeker C."/>
            <person name="Pinto D."/>
            <person name="Vollmers J."/>
            <person name="Rivas-Marin E."/>
            <person name="Kohn T."/>
            <person name="Peeters S.H."/>
            <person name="Heuer A."/>
            <person name="Rast P."/>
            <person name="Oberbeckmann S."/>
            <person name="Bunk B."/>
            <person name="Jeske O."/>
            <person name="Meyerdierks A."/>
            <person name="Storesund J.E."/>
            <person name="Kallscheuer N."/>
            <person name="Luecker S."/>
            <person name="Lage O.M."/>
            <person name="Pohl T."/>
            <person name="Merkel B.J."/>
            <person name="Hornburger P."/>
            <person name="Mueller R.-W."/>
            <person name="Bruemmer F."/>
            <person name="Labrenz M."/>
            <person name="Spormann A.M."/>
            <person name="Op den Camp H."/>
            <person name="Overmann J."/>
            <person name="Amann R."/>
            <person name="Jetten M.S.M."/>
            <person name="Mascher T."/>
            <person name="Medema M.H."/>
            <person name="Devos D.P."/>
            <person name="Kaster A.-K."/>
            <person name="Ovreas L."/>
            <person name="Rohde M."/>
            <person name="Galperin M.Y."/>
            <person name="Jogler C."/>
        </authorList>
    </citation>
    <scope>NUCLEOTIDE SEQUENCE [LARGE SCALE GENOMIC DNA]</scope>
    <source>
        <strain evidence="3 4">Pan216</strain>
    </source>
</reference>
<dbReference type="SMART" id="SM01118">
    <property type="entry name" value="CYTH"/>
    <property type="match status" value="1"/>
</dbReference>
<evidence type="ECO:0000313" key="4">
    <source>
        <dbReference type="Proteomes" id="UP000317093"/>
    </source>
</evidence>
<feature type="region of interest" description="Disordered" evidence="1">
    <location>
        <begin position="1"/>
        <end position="22"/>
    </location>
</feature>
<dbReference type="OrthoDB" id="271656at2"/>
<evidence type="ECO:0000313" key="3">
    <source>
        <dbReference type="EMBL" id="QDU62360.1"/>
    </source>
</evidence>
<dbReference type="SUPFAM" id="SSF55154">
    <property type="entry name" value="CYTH-like phosphatases"/>
    <property type="match status" value="1"/>
</dbReference>
<dbReference type="KEGG" id="knv:Pan216_32270"/>
<evidence type="ECO:0000256" key="1">
    <source>
        <dbReference type="SAM" id="MobiDB-lite"/>
    </source>
</evidence>
<dbReference type="CDD" id="cd07890">
    <property type="entry name" value="CYTH-like_AC_IV-like"/>
    <property type="match status" value="1"/>
</dbReference>
<dbReference type="Gene3D" id="2.40.320.10">
    <property type="entry name" value="Hypothetical Protein Pfu-838710-001"/>
    <property type="match status" value="1"/>
</dbReference>
<dbReference type="AlphaFoldDB" id="A0A518B5V4"/>
<dbReference type="Pfam" id="PF01928">
    <property type="entry name" value="CYTH"/>
    <property type="match status" value="1"/>
</dbReference>
<accession>A0A518B5V4</accession>
<dbReference type="EMBL" id="CP036279">
    <property type="protein sequence ID" value="QDU62360.1"/>
    <property type="molecule type" value="Genomic_DNA"/>
</dbReference>
<evidence type="ECO:0000259" key="2">
    <source>
        <dbReference type="PROSITE" id="PS51707"/>
    </source>
</evidence>
<dbReference type="RefSeq" id="WP_145259058.1">
    <property type="nucleotide sequence ID" value="NZ_CP036279.1"/>
</dbReference>
<feature type="compositionally biased region" description="Basic and acidic residues" evidence="1">
    <location>
        <begin position="1"/>
        <end position="10"/>
    </location>
</feature>